<keyword evidence="3" id="KW-1185">Reference proteome</keyword>
<sequence>MNGGVFKPSCGFSVVLQCAWPPLASCRLSSGGSSVQPLNDELATKGLVASGAVSAWKGRDPGRTTRHQLVSTPPRTFPEGFSGQAMSGRFHQRMQDLSISAYCSETVLSQGIC</sequence>
<proteinExistence type="predicted"/>
<protein>
    <submittedName>
        <fullName evidence="2">Uncharacterized protein</fullName>
    </submittedName>
</protein>
<dbReference type="VEuPathDB" id="FungiDB:ASPSYDRAFT_48253"/>
<evidence type="ECO:0000256" key="1">
    <source>
        <dbReference type="SAM" id="MobiDB-lite"/>
    </source>
</evidence>
<organism evidence="2 3">
    <name type="scientific">Aspergillus sydowii CBS 593.65</name>
    <dbReference type="NCBI Taxonomy" id="1036612"/>
    <lineage>
        <taxon>Eukaryota</taxon>
        <taxon>Fungi</taxon>
        <taxon>Dikarya</taxon>
        <taxon>Ascomycota</taxon>
        <taxon>Pezizomycotina</taxon>
        <taxon>Eurotiomycetes</taxon>
        <taxon>Eurotiomycetidae</taxon>
        <taxon>Eurotiales</taxon>
        <taxon>Aspergillaceae</taxon>
        <taxon>Aspergillus</taxon>
        <taxon>Aspergillus subgen. Nidulantes</taxon>
    </lineage>
</organism>
<gene>
    <name evidence="2" type="ORF">ASPSYDRAFT_48253</name>
</gene>
<feature type="region of interest" description="Disordered" evidence="1">
    <location>
        <begin position="55"/>
        <end position="84"/>
    </location>
</feature>
<reference evidence="3" key="1">
    <citation type="journal article" date="2017" name="Genome Biol.">
        <title>Comparative genomics reveals high biological diversity and specific adaptations in the industrially and medically important fungal genus Aspergillus.</title>
        <authorList>
            <person name="de Vries R.P."/>
            <person name="Riley R."/>
            <person name="Wiebenga A."/>
            <person name="Aguilar-Osorio G."/>
            <person name="Amillis S."/>
            <person name="Uchima C.A."/>
            <person name="Anderluh G."/>
            <person name="Asadollahi M."/>
            <person name="Askin M."/>
            <person name="Barry K."/>
            <person name="Battaglia E."/>
            <person name="Bayram O."/>
            <person name="Benocci T."/>
            <person name="Braus-Stromeyer S.A."/>
            <person name="Caldana C."/>
            <person name="Canovas D."/>
            <person name="Cerqueira G.C."/>
            <person name="Chen F."/>
            <person name="Chen W."/>
            <person name="Choi C."/>
            <person name="Clum A."/>
            <person name="Dos Santos R.A."/>
            <person name="Damasio A.R."/>
            <person name="Diallinas G."/>
            <person name="Emri T."/>
            <person name="Fekete E."/>
            <person name="Flipphi M."/>
            <person name="Freyberg S."/>
            <person name="Gallo A."/>
            <person name="Gournas C."/>
            <person name="Habgood R."/>
            <person name="Hainaut M."/>
            <person name="Harispe M.L."/>
            <person name="Henrissat B."/>
            <person name="Hilden K.S."/>
            <person name="Hope R."/>
            <person name="Hossain A."/>
            <person name="Karabika E."/>
            <person name="Karaffa L."/>
            <person name="Karanyi Z."/>
            <person name="Krasevec N."/>
            <person name="Kuo A."/>
            <person name="Kusch H."/>
            <person name="LaButti K."/>
            <person name="Lagendijk E.L."/>
            <person name="Lapidus A."/>
            <person name="Levasseur A."/>
            <person name="Lindquist E."/>
            <person name="Lipzen A."/>
            <person name="Logrieco A.F."/>
            <person name="MacCabe A."/>
            <person name="Maekelae M.R."/>
            <person name="Malavazi I."/>
            <person name="Melin P."/>
            <person name="Meyer V."/>
            <person name="Mielnichuk N."/>
            <person name="Miskei M."/>
            <person name="Molnar A.P."/>
            <person name="Mule G."/>
            <person name="Ngan C.Y."/>
            <person name="Orejas M."/>
            <person name="Orosz E."/>
            <person name="Ouedraogo J.P."/>
            <person name="Overkamp K.M."/>
            <person name="Park H.-S."/>
            <person name="Perrone G."/>
            <person name="Piumi F."/>
            <person name="Punt P.J."/>
            <person name="Ram A.F."/>
            <person name="Ramon A."/>
            <person name="Rauscher S."/>
            <person name="Record E."/>
            <person name="Riano-Pachon D.M."/>
            <person name="Robert V."/>
            <person name="Roehrig J."/>
            <person name="Ruller R."/>
            <person name="Salamov A."/>
            <person name="Salih N.S."/>
            <person name="Samson R.A."/>
            <person name="Sandor E."/>
            <person name="Sanguinetti M."/>
            <person name="Schuetze T."/>
            <person name="Sepcic K."/>
            <person name="Shelest E."/>
            <person name="Sherlock G."/>
            <person name="Sophianopoulou V."/>
            <person name="Squina F.M."/>
            <person name="Sun H."/>
            <person name="Susca A."/>
            <person name="Todd R.B."/>
            <person name="Tsang A."/>
            <person name="Unkles S.E."/>
            <person name="van de Wiele N."/>
            <person name="van Rossen-Uffink D."/>
            <person name="Oliveira J.V."/>
            <person name="Vesth T.C."/>
            <person name="Visser J."/>
            <person name="Yu J.-H."/>
            <person name="Zhou M."/>
            <person name="Andersen M.R."/>
            <person name="Archer D.B."/>
            <person name="Baker S.E."/>
            <person name="Benoit I."/>
            <person name="Brakhage A.A."/>
            <person name="Braus G.H."/>
            <person name="Fischer R."/>
            <person name="Frisvad J.C."/>
            <person name="Goldman G.H."/>
            <person name="Houbraken J."/>
            <person name="Oakley B."/>
            <person name="Pocsi I."/>
            <person name="Scazzocchio C."/>
            <person name="Seiboth B."/>
            <person name="vanKuyk P.A."/>
            <person name="Wortman J."/>
            <person name="Dyer P.S."/>
            <person name="Grigoriev I.V."/>
        </authorList>
    </citation>
    <scope>NUCLEOTIDE SEQUENCE [LARGE SCALE GENOMIC DNA]</scope>
    <source>
        <strain evidence="3">CBS 593.65</strain>
    </source>
</reference>
<evidence type="ECO:0000313" key="2">
    <source>
        <dbReference type="EMBL" id="OJJ55993.1"/>
    </source>
</evidence>
<dbReference type="RefSeq" id="XP_040699799.1">
    <property type="nucleotide sequence ID" value="XM_040847595.1"/>
</dbReference>
<accession>A0A1L9T9L6</accession>
<dbReference type="GeneID" id="63763668"/>
<dbReference type="EMBL" id="KV878591">
    <property type="protein sequence ID" value="OJJ55993.1"/>
    <property type="molecule type" value="Genomic_DNA"/>
</dbReference>
<evidence type="ECO:0000313" key="3">
    <source>
        <dbReference type="Proteomes" id="UP000184356"/>
    </source>
</evidence>
<dbReference type="AlphaFoldDB" id="A0A1L9T9L6"/>
<dbReference type="Proteomes" id="UP000184356">
    <property type="component" value="Unassembled WGS sequence"/>
</dbReference>
<name>A0A1L9T9L6_9EURO</name>